<comment type="caution">
    <text evidence="1">The sequence shown here is derived from an EMBL/GenBank/DDBJ whole genome shotgun (WGS) entry which is preliminary data.</text>
</comment>
<gene>
    <name evidence="1" type="ORF">ACFSUL_15455</name>
</gene>
<dbReference type="SUPFAM" id="SSF52540">
    <property type="entry name" value="P-loop containing nucleoside triphosphate hydrolases"/>
    <property type="match status" value="1"/>
</dbReference>
<keyword evidence="1" id="KW-0418">Kinase</keyword>
<dbReference type="GO" id="GO:0016779">
    <property type="term" value="F:nucleotidyltransferase activity"/>
    <property type="evidence" value="ECO:0007669"/>
    <property type="project" value="UniProtKB-KW"/>
</dbReference>
<evidence type="ECO:0000313" key="1">
    <source>
        <dbReference type="EMBL" id="MFD2682135.1"/>
    </source>
</evidence>
<proteinExistence type="predicted"/>
<keyword evidence="1" id="KW-0808">Transferase</keyword>
<evidence type="ECO:0000313" key="2">
    <source>
        <dbReference type="Proteomes" id="UP001597506"/>
    </source>
</evidence>
<dbReference type="RefSeq" id="WP_377936847.1">
    <property type="nucleotide sequence ID" value="NZ_JBHUMF010000031.1"/>
</dbReference>
<accession>A0ABW5RV00</accession>
<protein>
    <submittedName>
        <fullName evidence="1">Bifunctional adenosylcobinamide kinase/adenosylcobinamide-phosphate guanylyltransferase</fullName>
    </submittedName>
</protein>
<dbReference type="Pfam" id="PF02283">
    <property type="entry name" value="CobU"/>
    <property type="match status" value="1"/>
</dbReference>
<organism evidence="1 2">
    <name type="scientific">Bacillus seohaeanensis</name>
    <dbReference type="NCBI Taxonomy" id="284580"/>
    <lineage>
        <taxon>Bacteria</taxon>
        <taxon>Bacillati</taxon>
        <taxon>Bacillota</taxon>
        <taxon>Bacilli</taxon>
        <taxon>Bacillales</taxon>
        <taxon>Bacillaceae</taxon>
        <taxon>Bacillus</taxon>
    </lineage>
</organism>
<keyword evidence="1" id="KW-0548">Nucleotidyltransferase</keyword>
<dbReference type="Proteomes" id="UP001597506">
    <property type="component" value="Unassembled WGS sequence"/>
</dbReference>
<name>A0ABW5RV00_9BACI</name>
<dbReference type="InterPro" id="IPR003203">
    <property type="entry name" value="CobU/CobP"/>
</dbReference>
<dbReference type="Gene3D" id="3.40.50.300">
    <property type="entry name" value="P-loop containing nucleotide triphosphate hydrolases"/>
    <property type="match status" value="1"/>
</dbReference>
<sequence length="149" mass="17564">MYFVTGGAFNGKAEWVKGELLRPDDISFQWHSHFRPEDVLLYPGLDTNQDIIVFEGLEYSILHRLMDKTTNGEQLRKEFTNLFLAWMKWEQEKDKRLVIWIGSDITKGIVPLEEKNRLWRDISGWVYQDLAKISENVVSIWYGIPTTLK</sequence>
<dbReference type="GO" id="GO:0016301">
    <property type="term" value="F:kinase activity"/>
    <property type="evidence" value="ECO:0007669"/>
    <property type="project" value="UniProtKB-KW"/>
</dbReference>
<dbReference type="EMBL" id="JBHUMF010000031">
    <property type="protein sequence ID" value="MFD2682135.1"/>
    <property type="molecule type" value="Genomic_DNA"/>
</dbReference>
<reference evidence="2" key="1">
    <citation type="journal article" date="2019" name="Int. J. Syst. Evol. Microbiol.">
        <title>The Global Catalogue of Microorganisms (GCM) 10K type strain sequencing project: providing services to taxonomists for standard genome sequencing and annotation.</title>
        <authorList>
            <consortium name="The Broad Institute Genomics Platform"/>
            <consortium name="The Broad Institute Genome Sequencing Center for Infectious Disease"/>
            <person name="Wu L."/>
            <person name="Ma J."/>
        </authorList>
    </citation>
    <scope>NUCLEOTIDE SEQUENCE [LARGE SCALE GENOMIC DNA]</scope>
    <source>
        <strain evidence="2">KCTC 3913</strain>
    </source>
</reference>
<dbReference type="InterPro" id="IPR027417">
    <property type="entry name" value="P-loop_NTPase"/>
</dbReference>
<keyword evidence="2" id="KW-1185">Reference proteome</keyword>